<keyword evidence="4" id="KW-1185">Reference proteome</keyword>
<evidence type="ECO:0000313" key="4">
    <source>
        <dbReference type="Proteomes" id="UP000291269"/>
    </source>
</evidence>
<dbReference type="AlphaFoldDB" id="A0A4Q2KBA1"/>
<name>A0A4Q2KBA1_9FIRM</name>
<dbReference type="OrthoDB" id="1683515at2"/>
<dbReference type="Proteomes" id="UP000291269">
    <property type="component" value="Unassembled WGS sequence"/>
</dbReference>
<dbReference type="GO" id="GO:1990904">
    <property type="term" value="C:ribonucleoprotein complex"/>
    <property type="evidence" value="ECO:0007669"/>
    <property type="project" value="UniProtKB-KW"/>
</dbReference>
<sequence>MKVKDPVIGGAAESLSGRDKGRLYIIVAAEGERLSLADGKYRKLSNPKHKNSKHVRLMPFFFPEIVKRAGEGKDANSEIRAALKRLKTGGENNI</sequence>
<dbReference type="InterPro" id="IPR008991">
    <property type="entry name" value="Translation_prot_SH3-like_sf"/>
</dbReference>
<evidence type="ECO:0000256" key="2">
    <source>
        <dbReference type="ARBA" id="ARBA00023274"/>
    </source>
</evidence>
<dbReference type="GO" id="GO:0005840">
    <property type="term" value="C:ribosome"/>
    <property type="evidence" value="ECO:0007669"/>
    <property type="project" value="UniProtKB-KW"/>
</dbReference>
<reference evidence="3 4" key="1">
    <citation type="journal article" date="2019" name="Gut">
        <title>Antibiotics-induced monodominance of a novel gut bacterial order.</title>
        <authorList>
            <person name="Hildebrand F."/>
            <person name="Moitinho-Silva L."/>
            <person name="Blasche S."/>
            <person name="Jahn M.T."/>
            <person name="Gossmann T.I."/>
            <person name="Heuerta-Cepas J."/>
            <person name="Hercog R."/>
            <person name="Luetge M."/>
            <person name="Bahram M."/>
            <person name="Pryszlak A."/>
            <person name="Alves R.J."/>
            <person name="Waszak S.M."/>
            <person name="Zhu A."/>
            <person name="Ye L."/>
            <person name="Costea P.I."/>
            <person name="Aalvink S."/>
            <person name="Belzer C."/>
            <person name="Forslund S.K."/>
            <person name="Sunagawa S."/>
            <person name="Hentschel U."/>
            <person name="Merten C."/>
            <person name="Patil K.R."/>
            <person name="Benes V."/>
            <person name="Bork P."/>
        </authorList>
    </citation>
    <scope>NUCLEOTIDE SEQUENCE [LARGE SCALE GENOMIC DNA]</scope>
    <source>
        <strain evidence="3 4">HDS1380</strain>
    </source>
</reference>
<protein>
    <submittedName>
        <fullName evidence="3">RNA-binding protein</fullName>
    </submittedName>
</protein>
<dbReference type="CDD" id="cd06088">
    <property type="entry name" value="KOW_RPL14"/>
    <property type="match status" value="1"/>
</dbReference>
<dbReference type="InterPro" id="IPR041985">
    <property type="entry name" value="Ribosomal_eL14_KOW"/>
</dbReference>
<dbReference type="SUPFAM" id="SSF50104">
    <property type="entry name" value="Translation proteins SH3-like domain"/>
    <property type="match status" value="1"/>
</dbReference>
<organism evidence="3 4">
    <name type="scientific">Candidatus Borkfalkia ceftriaxoniphila</name>
    <dbReference type="NCBI Taxonomy" id="2508949"/>
    <lineage>
        <taxon>Bacteria</taxon>
        <taxon>Bacillati</taxon>
        <taxon>Bacillota</taxon>
        <taxon>Clostridia</taxon>
        <taxon>Christensenellales</taxon>
        <taxon>Christensenellaceae</taxon>
        <taxon>Candidatus Borkfalkia</taxon>
    </lineage>
</organism>
<proteinExistence type="predicted"/>
<dbReference type="EMBL" id="SDOZ01000002">
    <property type="protein sequence ID" value="RXZ61269.1"/>
    <property type="molecule type" value="Genomic_DNA"/>
</dbReference>
<keyword evidence="2" id="KW-0687">Ribonucleoprotein</keyword>
<comment type="caution">
    <text evidence="3">The sequence shown here is derived from an EMBL/GenBank/DDBJ whole genome shotgun (WGS) entry which is preliminary data.</text>
</comment>
<evidence type="ECO:0000256" key="1">
    <source>
        <dbReference type="ARBA" id="ARBA00022980"/>
    </source>
</evidence>
<evidence type="ECO:0000313" key="3">
    <source>
        <dbReference type="EMBL" id="RXZ61269.1"/>
    </source>
</evidence>
<accession>A0A4Q2KBA1</accession>
<gene>
    <name evidence="3" type="ORF">ESZ91_02475</name>
</gene>
<dbReference type="RefSeq" id="WP_129223789.1">
    <property type="nucleotide sequence ID" value="NZ_SDOZ01000002.1"/>
</dbReference>
<keyword evidence="1" id="KW-0689">Ribosomal protein</keyword>